<evidence type="ECO:0000313" key="2">
    <source>
        <dbReference type="Proteomes" id="UP001055439"/>
    </source>
</evidence>
<dbReference type="Proteomes" id="UP001055439">
    <property type="component" value="Chromosome 8"/>
</dbReference>
<name>A0A9E7H229_9LILI</name>
<organism evidence="1 2">
    <name type="scientific">Musa troglodytarum</name>
    <name type="common">fe'i banana</name>
    <dbReference type="NCBI Taxonomy" id="320322"/>
    <lineage>
        <taxon>Eukaryota</taxon>
        <taxon>Viridiplantae</taxon>
        <taxon>Streptophyta</taxon>
        <taxon>Embryophyta</taxon>
        <taxon>Tracheophyta</taxon>
        <taxon>Spermatophyta</taxon>
        <taxon>Magnoliopsida</taxon>
        <taxon>Liliopsida</taxon>
        <taxon>Zingiberales</taxon>
        <taxon>Musaceae</taxon>
        <taxon>Musa</taxon>
    </lineage>
</organism>
<gene>
    <name evidence="1" type="ORF">MUK42_36716</name>
</gene>
<dbReference type="AlphaFoldDB" id="A0A9E7H229"/>
<dbReference type="EMBL" id="CP097510">
    <property type="protein sequence ID" value="URE25396.1"/>
    <property type="molecule type" value="Genomic_DNA"/>
</dbReference>
<sequence length="50" mass="5683">MARERQLPGRWPDRRSVPLEGRVRAGHGLQFVGVQPEAHRCPELQQGAPR</sequence>
<accession>A0A9E7H229</accession>
<evidence type="ECO:0000313" key="1">
    <source>
        <dbReference type="EMBL" id="URE25396.1"/>
    </source>
</evidence>
<reference evidence="1" key="1">
    <citation type="submission" date="2022-05" db="EMBL/GenBank/DDBJ databases">
        <title>The Musa troglodytarum L. genome provides insights into the mechanism of non-climacteric behaviour and enrichment of carotenoids.</title>
        <authorList>
            <person name="Wang J."/>
        </authorList>
    </citation>
    <scope>NUCLEOTIDE SEQUENCE</scope>
    <source>
        <tissue evidence="1">Leaf</tissue>
    </source>
</reference>
<dbReference type="OrthoDB" id="687822at2759"/>
<keyword evidence="2" id="KW-1185">Reference proteome</keyword>
<proteinExistence type="predicted"/>
<protein>
    <submittedName>
        <fullName evidence="1">Uncharacterized protein</fullName>
    </submittedName>
</protein>